<feature type="signal peptide" evidence="1">
    <location>
        <begin position="1"/>
        <end position="28"/>
    </location>
</feature>
<evidence type="ECO:0000313" key="2">
    <source>
        <dbReference type="EMBL" id="OIO12952.1"/>
    </source>
</evidence>
<protein>
    <recommendedName>
        <fullName evidence="4">SD-repeat containing protein B domain-containing protein</fullName>
    </recommendedName>
</protein>
<reference evidence="2 3" key="1">
    <citation type="journal article" date="2016" name="Environ. Microbiol.">
        <title>Genomic resolution of a cold subsurface aquifer community provides metabolic insights for novel microbes adapted to high CO concentrations.</title>
        <authorList>
            <person name="Probst A.J."/>
            <person name="Castelle C.J."/>
            <person name="Singh A."/>
            <person name="Brown C.T."/>
            <person name="Anantharaman K."/>
            <person name="Sharon I."/>
            <person name="Hug L.A."/>
            <person name="Burstein D."/>
            <person name="Emerson J.B."/>
            <person name="Thomas B.C."/>
            <person name="Banfield J.F."/>
        </authorList>
    </citation>
    <scope>NUCLEOTIDE SEQUENCE [LARGE SCALE GENOMIC DNA]</scope>
    <source>
        <strain evidence="2">CG1_02_37_22</strain>
    </source>
</reference>
<evidence type="ECO:0000313" key="3">
    <source>
        <dbReference type="Proteomes" id="UP000183120"/>
    </source>
</evidence>
<proteinExistence type="predicted"/>
<evidence type="ECO:0000256" key="1">
    <source>
        <dbReference type="SAM" id="SignalP"/>
    </source>
</evidence>
<dbReference type="EMBL" id="MNUY01000074">
    <property type="protein sequence ID" value="OIO12952.1"/>
    <property type="molecule type" value="Genomic_DNA"/>
</dbReference>
<dbReference type="SUPFAM" id="SSF117074">
    <property type="entry name" value="Hypothetical protein PA1324"/>
    <property type="match status" value="1"/>
</dbReference>
<accession>A0A1J4TMQ0</accession>
<comment type="caution">
    <text evidence="2">The sequence shown here is derived from an EMBL/GenBank/DDBJ whole genome shotgun (WGS) entry which is preliminary data.</text>
</comment>
<keyword evidence="1" id="KW-0732">Signal</keyword>
<sequence>MRKKLWLLLLPLLLVAALWSISAPSAQAQGDVNVETTTGTPTATATPTATKLSTVVMVDTPTGTPTFPTSSTALPSATPTFTPTPCVGSVPVVMFKDLNNDEHLGIGEEPEPGSVYIDHSFTPHWTGTGMIVIDILCGEHRLDAVNDDGDWWGWVTTTIASEVGPDLVELPLYPKVAGQIWHDLDGDYQNDPGEGVEKATVSLLTGDGLLAYQTTSEEGGWYRFRTNILTGTYIMKAVWFNELGVRLIEVVEDNVPAWDLEIRVEFLPPPTPTITPTPTRTPTRTPDPACVDQYEPNSVRVDAKPLPLGVVQHHMFSDPADVDMIRIDGVVGQTIKIETSNLATGVDTFMFLYDENSWRVGQSDDLDSTRCVAGETAYCASSISWRAAYSGSYYAWLVNLGSGEGRALVREFLGEDAYQAEIAPKLAKLKVQAASRCASYDISARQMAVWLPLISRSFTRHEIKATDTPTPTGTPTPMATPALATVVLTRVTDEVTPIPTEATAP</sequence>
<name>A0A1J4TMQ0_9BACT</name>
<evidence type="ECO:0008006" key="4">
    <source>
        <dbReference type="Google" id="ProtNLM"/>
    </source>
</evidence>
<organism evidence="2 3">
    <name type="scientific">Candidatus Gottesmanbacteria bacterium CG1_02_37_22</name>
    <dbReference type="NCBI Taxonomy" id="1805209"/>
    <lineage>
        <taxon>Bacteria</taxon>
        <taxon>Candidatus Gottesmaniibacteriota</taxon>
    </lineage>
</organism>
<dbReference type="AlphaFoldDB" id="A0A1J4TMQ0"/>
<dbReference type="Gene3D" id="2.60.120.380">
    <property type="match status" value="1"/>
</dbReference>
<dbReference type="Proteomes" id="UP000183120">
    <property type="component" value="Unassembled WGS sequence"/>
</dbReference>
<gene>
    <name evidence="2" type="ORF">AUJ73_04655</name>
</gene>
<dbReference type="InterPro" id="IPR013783">
    <property type="entry name" value="Ig-like_fold"/>
</dbReference>
<feature type="chain" id="PRO_5012837107" description="SD-repeat containing protein B domain-containing protein" evidence="1">
    <location>
        <begin position="29"/>
        <end position="505"/>
    </location>
</feature>
<dbReference type="Gene3D" id="2.60.40.10">
    <property type="entry name" value="Immunoglobulins"/>
    <property type="match status" value="1"/>
</dbReference>